<dbReference type="GO" id="GO:0016020">
    <property type="term" value="C:membrane"/>
    <property type="evidence" value="ECO:0007669"/>
    <property type="project" value="InterPro"/>
</dbReference>
<gene>
    <name evidence="7" type="ORF">G3480_24180</name>
</gene>
<evidence type="ECO:0000313" key="7">
    <source>
        <dbReference type="EMBL" id="NEX23354.1"/>
    </source>
</evidence>
<evidence type="ECO:0000313" key="8">
    <source>
        <dbReference type="Proteomes" id="UP000471640"/>
    </source>
</evidence>
<dbReference type="InterPro" id="IPR000160">
    <property type="entry name" value="GGDEF_dom"/>
</dbReference>
<comment type="caution">
    <text evidence="7">The sequence shown here is derived from an EMBL/GenBank/DDBJ whole genome shotgun (WGS) entry which is preliminary data.</text>
</comment>
<dbReference type="GO" id="GO:0007165">
    <property type="term" value="P:signal transduction"/>
    <property type="evidence" value="ECO:0007669"/>
    <property type="project" value="InterPro"/>
</dbReference>
<dbReference type="SUPFAM" id="SSF55073">
    <property type="entry name" value="Nucleotide cyclase"/>
    <property type="match status" value="1"/>
</dbReference>
<feature type="region of interest" description="Disordered" evidence="2">
    <location>
        <begin position="695"/>
        <end position="724"/>
    </location>
</feature>
<dbReference type="RefSeq" id="WP_164656789.1">
    <property type="nucleotide sequence ID" value="NZ_JAAIJR010000191.1"/>
</dbReference>
<evidence type="ECO:0000256" key="3">
    <source>
        <dbReference type="SAM" id="Phobius"/>
    </source>
</evidence>
<protein>
    <submittedName>
        <fullName evidence="7">EAL domain-containing protein</fullName>
    </submittedName>
</protein>
<dbReference type="SMART" id="SM00267">
    <property type="entry name" value="GGDEF"/>
    <property type="match status" value="1"/>
</dbReference>
<dbReference type="PANTHER" id="PTHR44757">
    <property type="entry name" value="DIGUANYLATE CYCLASE DGCP"/>
    <property type="match status" value="1"/>
</dbReference>
<sequence>MLQTIRGRLALHFTLLIAGLMLVMLALTGWLGYGMVNDLRPRLQSIFAETQTLNEKNVLLNSANYLRGHLFPHLDRVDIAALNKEIDQVKAWLPIKSFIITDANARVVTDGSIANYRYGQPLALPREPLPGQPILDAHPDSSTLSFAVGADNRVAGYAVITLSNTALQASLQMLDQQVTAQWEHASVALLLGAGLMLTLVGSIGAMLIWRVARSLSQPITEMVAAAESCANGNLDIALPVRSSDELGHLARALNTMAKELKVSHRRMRHLANYDALTGLPNRHLFQDRLRHALYAADRSEHQIGLMFLDLDGFKAINDSLGHALGDEVLKLAAARLRETVRASDTVARLGGDEFTVVAEGIHGTADVVGLAEKLLAVLAQPYSIQGHRLQLSASIGVTLYPEDGTTADALLHSADSAMYEAKRRGKNAYCRFTPELDLAATGRLSLEQHLPQALSSGQLELHYQPQIHIGSGHLVGAEALLRWQSADASAQPGGLIARLEDSGIVAQTTAWILDEGCRALAQWRAQGLPELRLAINLAGQQLTHPDLLETVSTALARAQLPPDALEFEITENSLLETEHSGQAIEQLQGLGVRVAIDNFGTGYSSVVNLHRLAINTIKIDRSLIQDIATNEDSRLVTSAIVSLAKQLGIETAAQGVETDTQCSILQAQGCDILQGYRVSEPLPAQRLLDWAKVHRRSAEQPPQSMPPQPQQFTTSSAGLQTDQA</sequence>
<dbReference type="PANTHER" id="PTHR44757:SF2">
    <property type="entry name" value="BIOFILM ARCHITECTURE MAINTENANCE PROTEIN MBAA"/>
    <property type="match status" value="1"/>
</dbReference>
<feature type="domain" description="GGDEF" evidence="6">
    <location>
        <begin position="301"/>
        <end position="434"/>
    </location>
</feature>
<dbReference type="NCBIfam" id="TIGR00254">
    <property type="entry name" value="GGDEF"/>
    <property type="match status" value="1"/>
</dbReference>
<dbReference type="PROSITE" id="PS50887">
    <property type="entry name" value="GGDEF"/>
    <property type="match status" value="1"/>
</dbReference>
<dbReference type="EMBL" id="JAAIJR010000191">
    <property type="protein sequence ID" value="NEX23354.1"/>
    <property type="molecule type" value="Genomic_DNA"/>
</dbReference>
<feature type="domain" description="EAL" evidence="4">
    <location>
        <begin position="443"/>
        <end position="695"/>
    </location>
</feature>
<proteinExistence type="predicted"/>
<dbReference type="Pfam" id="PF00563">
    <property type="entry name" value="EAL"/>
    <property type="match status" value="1"/>
</dbReference>
<feature type="transmembrane region" description="Helical" evidence="3">
    <location>
        <begin position="187"/>
        <end position="209"/>
    </location>
</feature>
<dbReference type="InterPro" id="IPR035919">
    <property type="entry name" value="EAL_sf"/>
</dbReference>
<dbReference type="PROSITE" id="PS50883">
    <property type="entry name" value="EAL"/>
    <property type="match status" value="1"/>
</dbReference>
<dbReference type="SUPFAM" id="SSF158472">
    <property type="entry name" value="HAMP domain-like"/>
    <property type="match status" value="1"/>
</dbReference>
<reference evidence="8" key="1">
    <citation type="journal article" date="2020" name="Microbiol. Resour. Announc.">
        <title>Draft Genome Sequences of Thiorhodococcus mannitoliphagus and Thiorhodococcus minor, Purple Sulfur Photosynthetic Bacteria in the Gammaproteobacterial Family Chromatiaceae.</title>
        <authorList>
            <person name="Aviles F.A."/>
            <person name="Meyer T.E."/>
            <person name="Kyndt J.A."/>
        </authorList>
    </citation>
    <scope>NUCLEOTIDE SEQUENCE [LARGE SCALE GENOMIC DNA]</scope>
    <source>
        <strain evidence="8">DSM 18266</strain>
    </source>
</reference>
<evidence type="ECO:0000259" key="6">
    <source>
        <dbReference type="PROSITE" id="PS50887"/>
    </source>
</evidence>
<keyword evidence="3" id="KW-0812">Transmembrane</keyword>
<name>A0A6P1E5P9_9GAMM</name>
<dbReference type="AlphaFoldDB" id="A0A6P1E5P9"/>
<dbReference type="PROSITE" id="PS50885">
    <property type="entry name" value="HAMP"/>
    <property type="match status" value="1"/>
</dbReference>
<dbReference type="Gene3D" id="6.10.340.10">
    <property type="match status" value="1"/>
</dbReference>
<evidence type="ECO:0000256" key="1">
    <source>
        <dbReference type="ARBA" id="ARBA00001946"/>
    </source>
</evidence>
<dbReference type="CDD" id="cd01948">
    <property type="entry name" value="EAL"/>
    <property type="match status" value="1"/>
</dbReference>
<feature type="domain" description="HAMP" evidence="5">
    <location>
        <begin position="213"/>
        <end position="265"/>
    </location>
</feature>
<organism evidence="7 8">
    <name type="scientific">Thiorhodococcus mannitoliphagus</name>
    <dbReference type="NCBI Taxonomy" id="329406"/>
    <lineage>
        <taxon>Bacteria</taxon>
        <taxon>Pseudomonadati</taxon>
        <taxon>Pseudomonadota</taxon>
        <taxon>Gammaproteobacteria</taxon>
        <taxon>Chromatiales</taxon>
        <taxon>Chromatiaceae</taxon>
        <taxon>Thiorhodococcus</taxon>
    </lineage>
</organism>
<dbReference type="Pfam" id="PF00990">
    <property type="entry name" value="GGDEF"/>
    <property type="match status" value="1"/>
</dbReference>
<dbReference type="InterPro" id="IPR052155">
    <property type="entry name" value="Biofilm_reg_signaling"/>
</dbReference>
<dbReference type="SUPFAM" id="SSF141868">
    <property type="entry name" value="EAL domain-like"/>
    <property type="match status" value="1"/>
</dbReference>
<dbReference type="Pfam" id="PF00672">
    <property type="entry name" value="HAMP"/>
    <property type="match status" value="1"/>
</dbReference>
<dbReference type="InterPro" id="IPR001633">
    <property type="entry name" value="EAL_dom"/>
</dbReference>
<evidence type="ECO:0000259" key="5">
    <source>
        <dbReference type="PROSITE" id="PS50885"/>
    </source>
</evidence>
<keyword evidence="8" id="KW-1185">Reference proteome</keyword>
<feature type="transmembrane region" description="Helical" evidence="3">
    <location>
        <begin position="12"/>
        <end position="33"/>
    </location>
</feature>
<keyword evidence="3" id="KW-0472">Membrane</keyword>
<accession>A0A6P1E5P9</accession>
<dbReference type="SMART" id="SM00052">
    <property type="entry name" value="EAL"/>
    <property type="match status" value="1"/>
</dbReference>
<dbReference type="CDD" id="cd01949">
    <property type="entry name" value="GGDEF"/>
    <property type="match status" value="1"/>
</dbReference>
<dbReference type="InterPro" id="IPR029787">
    <property type="entry name" value="Nucleotide_cyclase"/>
</dbReference>
<keyword evidence="3" id="KW-1133">Transmembrane helix</keyword>
<dbReference type="SMART" id="SM00304">
    <property type="entry name" value="HAMP"/>
    <property type="match status" value="1"/>
</dbReference>
<dbReference type="InterPro" id="IPR003660">
    <property type="entry name" value="HAMP_dom"/>
</dbReference>
<dbReference type="Gene3D" id="3.20.20.450">
    <property type="entry name" value="EAL domain"/>
    <property type="match status" value="1"/>
</dbReference>
<evidence type="ECO:0000259" key="4">
    <source>
        <dbReference type="PROSITE" id="PS50883"/>
    </source>
</evidence>
<evidence type="ECO:0000256" key="2">
    <source>
        <dbReference type="SAM" id="MobiDB-lite"/>
    </source>
</evidence>
<dbReference type="Proteomes" id="UP000471640">
    <property type="component" value="Unassembled WGS sequence"/>
</dbReference>
<feature type="compositionally biased region" description="Polar residues" evidence="2">
    <location>
        <begin position="712"/>
        <end position="724"/>
    </location>
</feature>
<dbReference type="FunFam" id="3.30.70.270:FF:000001">
    <property type="entry name" value="Diguanylate cyclase domain protein"/>
    <property type="match status" value="1"/>
</dbReference>
<dbReference type="InterPro" id="IPR043128">
    <property type="entry name" value="Rev_trsase/Diguanyl_cyclase"/>
</dbReference>
<comment type="cofactor">
    <cofactor evidence="1">
        <name>Mg(2+)</name>
        <dbReference type="ChEBI" id="CHEBI:18420"/>
    </cofactor>
</comment>
<reference evidence="7 8" key="2">
    <citation type="submission" date="2020-02" db="EMBL/GenBank/DDBJ databases">
        <title>Genome sequences of Thiorhodococcus mannitoliphagus and Thiorhodococcus minor, purple sulfur photosynthetic bacteria in the gammaproteobacterial family, Chromatiaceae.</title>
        <authorList>
            <person name="Aviles F.A."/>
            <person name="Meyer T.E."/>
            <person name="Kyndt J.A."/>
        </authorList>
    </citation>
    <scope>NUCLEOTIDE SEQUENCE [LARGE SCALE GENOMIC DNA]</scope>
    <source>
        <strain evidence="7 8">DSM 18266</strain>
    </source>
</reference>
<dbReference type="Gene3D" id="3.30.70.270">
    <property type="match status" value="1"/>
</dbReference>
<dbReference type="GO" id="GO:0003824">
    <property type="term" value="F:catalytic activity"/>
    <property type="evidence" value="ECO:0007669"/>
    <property type="project" value="UniProtKB-ARBA"/>
</dbReference>
<dbReference type="CDD" id="cd06225">
    <property type="entry name" value="HAMP"/>
    <property type="match status" value="1"/>
</dbReference>